<protein>
    <submittedName>
        <fullName evidence="5">Thioredoxin reductase (NADPH)</fullName>
    </submittedName>
</protein>
<dbReference type="PANTHER" id="PTHR48105">
    <property type="entry name" value="THIOREDOXIN REDUCTASE 1-RELATED-RELATED"/>
    <property type="match status" value="1"/>
</dbReference>
<dbReference type="InterPro" id="IPR050097">
    <property type="entry name" value="Ferredoxin-NADP_redctase_2"/>
</dbReference>
<comment type="catalytic activity">
    <reaction evidence="3">
        <text>[thioredoxin]-dithiol + NADP(+) = [thioredoxin]-disulfide + NADPH + H(+)</text>
        <dbReference type="Rhea" id="RHEA:20345"/>
        <dbReference type="Rhea" id="RHEA-COMP:10698"/>
        <dbReference type="Rhea" id="RHEA-COMP:10700"/>
        <dbReference type="ChEBI" id="CHEBI:15378"/>
        <dbReference type="ChEBI" id="CHEBI:29950"/>
        <dbReference type="ChEBI" id="CHEBI:50058"/>
        <dbReference type="ChEBI" id="CHEBI:57783"/>
        <dbReference type="ChEBI" id="CHEBI:58349"/>
        <dbReference type="EC" id="1.8.1.9"/>
    </reaction>
</comment>
<comment type="caution">
    <text evidence="5">The sequence shown here is derived from an EMBL/GenBank/DDBJ whole genome shotgun (WGS) entry which is preliminary data.</text>
</comment>
<name>A0A4V3ENK7_9ACTN</name>
<organism evidence="5 6">
    <name type="scientific">Naumannella halotolerans</name>
    <dbReference type="NCBI Taxonomy" id="993414"/>
    <lineage>
        <taxon>Bacteria</taxon>
        <taxon>Bacillati</taxon>
        <taxon>Actinomycetota</taxon>
        <taxon>Actinomycetes</taxon>
        <taxon>Propionibacteriales</taxon>
        <taxon>Propionibacteriaceae</taxon>
        <taxon>Naumannella</taxon>
    </lineage>
</organism>
<evidence type="ECO:0000256" key="3">
    <source>
        <dbReference type="ARBA" id="ARBA00048132"/>
    </source>
</evidence>
<dbReference type="GO" id="GO:0004791">
    <property type="term" value="F:thioredoxin-disulfide reductase (NADPH) activity"/>
    <property type="evidence" value="ECO:0007669"/>
    <property type="project" value="UniProtKB-EC"/>
</dbReference>
<dbReference type="RefSeq" id="WP_133754572.1">
    <property type="nucleotide sequence ID" value="NZ_SOAW01000001.1"/>
</dbReference>
<dbReference type="OrthoDB" id="109585at2"/>
<dbReference type="Gene3D" id="3.50.50.60">
    <property type="entry name" value="FAD/NAD(P)-binding domain"/>
    <property type="match status" value="2"/>
</dbReference>
<gene>
    <name evidence="5" type="ORF">CLV29_1812</name>
</gene>
<dbReference type="AlphaFoldDB" id="A0A4V3ENK7"/>
<keyword evidence="6" id="KW-1185">Reference proteome</keyword>
<dbReference type="EMBL" id="SOAW01000001">
    <property type="protein sequence ID" value="TDT34158.1"/>
    <property type="molecule type" value="Genomic_DNA"/>
</dbReference>
<accession>A0A4V3ENK7</accession>
<feature type="domain" description="FAD/NAD(P)-binding" evidence="4">
    <location>
        <begin position="233"/>
        <end position="541"/>
    </location>
</feature>
<dbReference type="PRINTS" id="PR00368">
    <property type="entry name" value="FADPNR"/>
</dbReference>
<evidence type="ECO:0000313" key="5">
    <source>
        <dbReference type="EMBL" id="TDT34158.1"/>
    </source>
</evidence>
<dbReference type="Proteomes" id="UP000295371">
    <property type="component" value="Unassembled WGS sequence"/>
</dbReference>
<sequence>MEKQVPAIVVVSSANAEALQQTFLRYAAEYRVETAHGLAESLGLIQRLLAGQTPIAMVVAEHSLPDAGGLVTLDCLRALSPTSKRVLMASWDDWSLAREELGEAKATGRIDLGAVIPRGPRDEELHASFTDLLSDWGWTSGSPIVAMVKVITPGPDPEVNRIADFLDRQGIPHHRFAPDSPHAAEVFDELGVDPEQAEYPLVKIQSMPVMVRPTLSELAAPMQQPGRFESEVFDLVIVGAGQAGLGAAVYGASEGLSTAVVDADAIGGQAGSSSMIRNYLGFPNGISGMRLTQRARFQAGRFGALLQAAMPVKRLELGDPRTDGHVLHTPRGEVRARSIVIATGVKYRRLGVDSIEELVGLGVNYGAAASAARDCVGCDAYVVGGGNSAGQAAMHVSRFARSVTILIRRADLRETMSDYLIREIAANPRITVRANSEVVDGGGNGRLEWLKLRNNLTGAQEKVGAGALFLLLGANPHCDWLPAEIQRDEHGFVHTGNDVAKEYWIDGVPPEALTTSVPGVFAAGDVRAGSMKRVAAASGEGSAVVPLVHRYLASLAD</sequence>
<dbReference type="InterPro" id="IPR023753">
    <property type="entry name" value="FAD/NAD-binding_dom"/>
</dbReference>
<evidence type="ECO:0000313" key="6">
    <source>
        <dbReference type="Proteomes" id="UP000295371"/>
    </source>
</evidence>
<dbReference type="SUPFAM" id="SSF51905">
    <property type="entry name" value="FAD/NAD(P)-binding domain"/>
    <property type="match status" value="1"/>
</dbReference>
<evidence type="ECO:0000256" key="1">
    <source>
        <dbReference type="ARBA" id="ARBA00022630"/>
    </source>
</evidence>
<dbReference type="InterPro" id="IPR036188">
    <property type="entry name" value="FAD/NAD-bd_sf"/>
</dbReference>
<dbReference type="PRINTS" id="PR00469">
    <property type="entry name" value="PNDRDTASEII"/>
</dbReference>
<keyword evidence="2" id="KW-0560">Oxidoreductase</keyword>
<evidence type="ECO:0000259" key="4">
    <source>
        <dbReference type="Pfam" id="PF07992"/>
    </source>
</evidence>
<keyword evidence="1" id="KW-0285">Flavoprotein</keyword>
<proteinExistence type="predicted"/>
<dbReference type="Pfam" id="PF07992">
    <property type="entry name" value="Pyr_redox_2"/>
    <property type="match status" value="1"/>
</dbReference>
<reference evidence="5 6" key="1">
    <citation type="submission" date="2019-03" db="EMBL/GenBank/DDBJ databases">
        <title>Genomic Encyclopedia of Archaeal and Bacterial Type Strains, Phase II (KMG-II): from individual species to whole genera.</title>
        <authorList>
            <person name="Goeker M."/>
        </authorList>
    </citation>
    <scope>NUCLEOTIDE SEQUENCE [LARGE SCALE GENOMIC DNA]</scope>
    <source>
        <strain evidence="5 6">DSM 24323</strain>
    </source>
</reference>
<evidence type="ECO:0000256" key="2">
    <source>
        <dbReference type="ARBA" id="ARBA00023002"/>
    </source>
</evidence>